<proteinExistence type="predicted"/>
<evidence type="ECO:0000313" key="2">
    <source>
        <dbReference type="EMBL" id="STO09567.1"/>
    </source>
</evidence>
<keyword evidence="1" id="KW-0812">Transmembrane</keyword>
<dbReference type="RefSeq" id="WP_115336717.1">
    <property type="nucleotide sequence ID" value="NZ_UGGP01000001.1"/>
</dbReference>
<keyword evidence="1" id="KW-0472">Membrane</keyword>
<feature type="transmembrane region" description="Helical" evidence="1">
    <location>
        <begin position="50"/>
        <end position="71"/>
    </location>
</feature>
<dbReference type="STRING" id="1397694.GCA_000702585_00427"/>
<name>A0A377FXP6_9BACL</name>
<organism evidence="2 3">
    <name type="scientific">Exiguobacterium aurantiacum</name>
    <dbReference type="NCBI Taxonomy" id="33987"/>
    <lineage>
        <taxon>Bacteria</taxon>
        <taxon>Bacillati</taxon>
        <taxon>Bacillota</taxon>
        <taxon>Bacilli</taxon>
        <taxon>Bacillales</taxon>
        <taxon>Bacillales Family XII. Incertae Sedis</taxon>
        <taxon>Exiguobacterium</taxon>
    </lineage>
</organism>
<dbReference type="Proteomes" id="UP000254060">
    <property type="component" value="Unassembled WGS sequence"/>
</dbReference>
<sequence>MLSRNVYPQTRPGKWSVGLLLAVFLLLIASALIVQSGQPFNFNALFDNTWATIVSMAALAAALGAFVVGLYTTLRNQERSVAVFFTASLGGSSLCSCSCNCSANSKRSFPM</sequence>
<dbReference type="EMBL" id="UGGP01000001">
    <property type="protein sequence ID" value="STO09567.1"/>
    <property type="molecule type" value="Genomic_DNA"/>
</dbReference>
<keyword evidence="1" id="KW-1133">Transmembrane helix</keyword>
<accession>A0A377FXP6</accession>
<reference evidence="2 3" key="1">
    <citation type="submission" date="2018-06" db="EMBL/GenBank/DDBJ databases">
        <authorList>
            <consortium name="Pathogen Informatics"/>
            <person name="Doyle S."/>
        </authorList>
    </citation>
    <scope>NUCLEOTIDE SEQUENCE [LARGE SCALE GENOMIC DNA]</scope>
    <source>
        <strain evidence="2 3">NCTC13163</strain>
    </source>
</reference>
<protein>
    <submittedName>
        <fullName evidence="2">Uncharacterized protein</fullName>
    </submittedName>
</protein>
<evidence type="ECO:0000256" key="1">
    <source>
        <dbReference type="SAM" id="Phobius"/>
    </source>
</evidence>
<dbReference type="AlphaFoldDB" id="A0A377FXP6"/>
<gene>
    <name evidence="2" type="ORF">NCTC13163_03005</name>
</gene>
<evidence type="ECO:0000313" key="3">
    <source>
        <dbReference type="Proteomes" id="UP000254060"/>
    </source>
</evidence>